<feature type="region of interest" description="Disordered" evidence="1">
    <location>
        <begin position="58"/>
        <end position="87"/>
    </location>
</feature>
<proteinExistence type="predicted"/>
<dbReference type="Proteomes" id="UP000095751">
    <property type="component" value="Unassembled WGS sequence"/>
</dbReference>
<evidence type="ECO:0000313" key="3">
    <source>
        <dbReference type="Proteomes" id="UP000095751"/>
    </source>
</evidence>
<feature type="compositionally biased region" description="Basic and acidic residues" evidence="1">
    <location>
        <begin position="58"/>
        <end position="75"/>
    </location>
</feature>
<dbReference type="KEGG" id="fcy:FRACYDRAFT_250927"/>
<feature type="compositionally biased region" description="Polar residues" evidence="1">
    <location>
        <begin position="76"/>
        <end position="85"/>
    </location>
</feature>
<reference evidence="2 3" key="1">
    <citation type="submission" date="2016-09" db="EMBL/GenBank/DDBJ databases">
        <title>Extensive genetic diversity and differential bi-allelic expression allows diatom success in the polar Southern Ocean.</title>
        <authorList>
            <consortium name="DOE Joint Genome Institute"/>
            <person name="Mock T."/>
            <person name="Otillar R.P."/>
            <person name="Strauss J."/>
            <person name="Dupont C."/>
            <person name="Frickenhaus S."/>
            <person name="Maumus F."/>
            <person name="Mcmullan M."/>
            <person name="Sanges R."/>
            <person name="Schmutz J."/>
            <person name="Toseland A."/>
            <person name="Valas R."/>
            <person name="Veluchamy A."/>
            <person name="Ward B.J."/>
            <person name="Allen A."/>
            <person name="Barry K."/>
            <person name="Falciatore A."/>
            <person name="Ferrante M."/>
            <person name="Fortunato A.E."/>
            <person name="Gloeckner G."/>
            <person name="Gruber A."/>
            <person name="Hipkin R."/>
            <person name="Janech M."/>
            <person name="Kroth P."/>
            <person name="Leese F."/>
            <person name="Lindquist E."/>
            <person name="Lyon B.R."/>
            <person name="Martin J."/>
            <person name="Mayer C."/>
            <person name="Parker M."/>
            <person name="Quesneville H."/>
            <person name="Raymond J."/>
            <person name="Uhlig C."/>
            <person name="Valentin K.U."/>
            <person name="Worden A.Z."/>
            <person name="Armbrust E.V."/>
            <person name="Bowler C."/>
            <person name="Green B."/>
            <person name="Moulton V."/>
            <person name="Van Oosterhout C."/>
            <person name="Grigoriev I."/>
        </authorList>
    </citation>
    <scope>NUCLEOTIDE SEQUENCE [LARGE SCALE GENOMIC DNA]</scope>
    <source>
        <strain evidence="2 3">CCMP1102</strain>
    </source>
</reference>
<dbReference type="AlphaFoldDB" id="A0A1E7EP11"/>
<name>A0A1E7EP11_9STRA</name>
<sequence>MAIVNRFNQLLSETECKDKICNEKITCNEFNNMEKKNEYLEKEPTILPTTRRILQEKQKIQSVENPEKQSRESTKSVKTTPTNTIEKLPNSESEMKTHVCKVSTNPQCGQEPTNTIEDSLTKTRGNGNKQNSNTQHILNNHESGNEQKIDTRLIINTKSTRTEEQCMRQEHISSTQLNIDTTRARHIKAWSARLKQHQIFQSLQQTSLPRTRRPTA</sequence>
<evidence type="ECO:0000313" key="2">
    <source>
        <dbReference type="EMBL" id="OEU07507.1"/>
    </source>
</evidence>
<organism evidence="2 3">
    <name type="scientific">Fragilariopsis cylindrus CCMP1102</name>
    <dbReference type="NCBI Taxonomy" id="635003"/>
    <lineage>
        <taxon>Eukaryota</taxon>
        <taxon>Sar</taxon>
        <taxon>Stramenopiles</taxon>
        <taxon>Ochrophyta</taxon>
        <taxon>Bacillariophyta</taxon>
        <taxon>Bacillariophyceae</taxon>
        <taxon>Bacillariophycidae</taxon>
        <taxon>Bacillariales</taxon>
        <taxon>Bacillariaceae</taxon>
        <taxon>Fragilariopsis</taxon>
    </lineage>
</organism>
<protein>
    <submittedName>
        <fullName evidence="2">Uncharacterized protein</fullName>
    </submittedName>
</protein>
<dbReference type="EMBL" id="KV784385">
    <property type="protein sequence ID" value="OEU07507.1"/>
    <property type="molecule type" value="Genomic_DNA"/>
</dbReference>
<dbReference type="InParanoid" id="A0A1E7EP11"/>
<keyword evidence="3" id="KW-1185">Reference proteome</keyword>
<evidence type="ECO:0000256" key="1">
    <source>
        <dbReference type="SAM" id="MobiDB-lite"/>
    </source>
</evidence>
<gene>
    <name evidence="2" type="ORF">FRACYDRAFT_250927</name>
</gene>
<accession>A0A1E7EP11</accession>
<feature type="region of interest" description="Disordered" evidence="1">
    <location>
        <begin position="103"/>
        <end position="142"/>
    </location>
</feature>